<dbReference type="STRING" id="1123357.SAMN02745244_00380"/>
<dbReference type="Gene3D" id="3.10.105.10">
    <property type="entry name" value="Dipeptide-binding Protein, Domain 3"/>
    <property type="match status" value="1"/>
</dbReference>
<keyword evidence="3" id="KW-1185">Reference proteome</keyword>
<dbReference type="PROSITE" id="PS51257">
    <property type="entry name" value="PROKAR_LIPOPROTEIN"/>
    <property type="match status" value="1"/>
</dbReference>
<evidence type="ECO:0000313" key="3">
    <source>
        <dbReference type="Proteomes" id="UP000184512"/>
    </source>
</evidence>
<dbReference type="Proteomes" id="UP000184512">
    <property type="component" value="Unassembled WGS sequence"/>
</dbReference>
<dbReference type="PANTHER" id="PTHR30290:SF16">
    <property type="entry name" value="OLIGOPEPTIDE ABC TRANSPORTER, PERIPLASMIC OLIGOPEPTIDE-BINDING PROTEIN"/>
    <property type="match status" value="1"/>
</dbReference>
<dbReference type="InterPro" id="IPR000914">
    <property type="entry name" value="SBP_5_dom"/>
</dbReference>
<dbReference type="GO" id="GO:0043190">
    <property type="term" value="C:ATP-binding cassette (ABC) transporter complex"/>
    <property type="evidence" value="ECO:0007669"/>
    <property type="project" value="InterPro"/>
</dbReference>
<accession>A0A1M6B8S4</accession>
<dbReference type="Gene3D" id="3.40.190.10">
    <property type="entry name" value="Periplasmic binding protein-like II"/>
    <property type="match status" value="1"/>
</dbReference>
<dbReference type="Pfam" id="PF00496">
    <property type="entry name" value="SBP_bac_5"/>
    <property type="match status" value="1"/>
</dbReference>
<dbReference type="AlphaFoldDB" id="A0A1M6B8S4"/>
<protein>
    <submittedName>
        <fullName evidence="2">Peptide/nickel transport system substrate-binding protein</fullName>
    </submittedName>
</protein>
<dbReference type="GO" id="GO:0042597">
    <property type="term" value="C:periplasmic space"/>
    <property type="evidence" value="ECO:0007669"/>
    <property type="project" value="UniProtKB-ARBA"/>
</dbReference>
<dbReference type="InterPro" id="IPR039424">
    <property type="entry name" value="SBP_5"/>
</dbReference>
<dbReference type="PANTHER" id="PTHR30290">
    <property type="entry name" value="PERIPLASMIC BINDING COMPONENT OF ABC TRANSPORTER"/>
    <property type="match status" value="1"/>
</dbReference>
<name>A0A1M6B8S4_9ACTN</name>
<dbReference type="PIRSF" id="PIRSF002741">
    <property type="entry name" value="MppA"/>
    <property type="match status" value="1"/>
</dbReference>
<dbReference type="OrthoDB" id="9764591at2"/>
<dbReference type="GO" id="GO:1904680">
    <property type="term" value="F:peptide transmembrane transporter activity"/>
    <property type="evidence" value="ECO:0007669"/>
    <property type="project" value="TreeGrafter"/>
</dbReference>
<proteinExistence type="predicted"/>
<evidence type="ECO:0000259" key="1">
    <source>
        <dbReference type="Pfam" id="PF00496"/>
    </source>
</evidence>
<sequence>MSIRTTQISRRTLLGGLGAVAATATLSACGGNGGGNGSGNGEGGGGAGSTIFVIGTGVAASNQFPNNFNRYGGGDTAPGIDLVYESLFRLSSKDGGQLIPVLAEKVEHNDEGTQATYTLRQGVTWSDGEPFTSKDVLYTLGTIYGEPNPAPAEDEFVWLSKAIETPDDYTVIVSYNDDQRQQEVNLALYYPIVPAHVFQDGDKLEFPQDTMASPIGTGPMKLKNFGSQLVQYEARDDYWGGAVGPVEVQFVPSGTAGNIETQITQGNVDMAEGGNPGVVKGFATAKDTNHYNFVADGASRGVIFQVQNTELPTSDVNIRKALRGSIDFPAVADAAGIGFSIPNVAGVDPVINESIQQPEFNEPIAMDVDQAKKDLAAASWTVNANGNLEKDGKEHPLTIQVQNDQATDMVTVPILVAQWKENLGLNVTFDPKPKDVMDGILQSGTFDMVVSGVNYPGTPWTNYTMYDQKVTPAGETGTNGNWGRWTWSDEAEQSMSILVSTLNTPETKDRIAEGVQGVQAAIRDDAPFIPYQGGGSGVMSSSINWAELPNVADVNYFPRVGGMGNLINLLKDVKSA</sequence>
<dbReference type="SUPFAM" id="SSF53850">
    <property type="entry name" value="Periplasmic binding protein-like II"/>
    <property type="match status" value="1"/>
</dbReference>
<dbReference type="EMBL" id="FQZG01000006">
    <property type="protein sequence ID" value="SHI45122.1"/>
    <property type="molecule type" value="Genomic_DNA"/>
</dbReference>
<feature type="domain" description="Solute-binding protein family 5" evidence="1">
    <location>
        <begin position="98"/>
        <end position="463"/>
    </location>
</feature>
<dbReference type="InterPro" id="IPR006311">
    <property type="entry name" value="TAT_signal"/>
</dbReference>
<reference evidence="3" key="1">
    <citation type="submission" date="2016-11" db="EMBL/GenBank/DDBJ databases">
        <authorList>
            <person name="Varghese N."/>
            <person name="Submissions S."/>
        </authorList>
    </citation>
    <scope>NUCLEOTIDE SEQUENCE [LARGE SCALE GENOMIC DNA]</scope>
    <source>
        <strain evidence="3">DSM 12906</strain>
    </source>
</reference>
<dbReference type="RefSeq" id="WP_139280053.1">
    <property type="nucleotide sequence ID" value="NZ_FQZG01000006.1"/>
</dbReference>
<dbReference type="PROSITE" id="PS51318">
    <property type="entry name" value="TAT"/>
    <property type="match status" value="1"/>
</dbReference>
<evidence type="ECO:0000313" key="2">
    <source>
        <dbReference type="EMBL" id="SHI45122.1"/>
    </source>
</evidence>
<organism evidence="2 3">
    <name type="scientific">Tessaracoccus bendigoensis DSM 12906</name>
    <dbReference type="NCBI Taxonomy" id="1123357"/>
    <lineage>
        <taxon>Bacteria</taxon>
        <taxon>Bacillati</taxon>
        <taxon>Actinomycetota</taxon>
        <taxon>Actinomycetes</taxon>
        <taxon>Propionibacteriales</taxon>
        <taxon>Propionibacteriaceae</taxon>
        <taxon>Tessaracoccus</taxon>
    </lineage>
</organism>
<dbReference type="InterPro" id="IPR030678">
    <property type="entry name" value="Peptide/Ni-bd"/>
</dbReference>
<dbReference type="GO" id="GO:0015833">
    <property type="term" value="P:peptide transport"/>
    <property type="evidence" value="ECO:0007669"/>
    <property type="project" value="TreeGrafter"/>
</dbReference>
<gene>
    <name evidence="2" type="ORF">SAMN02745244_00380</name>
</gene>
<dbReference type="Gene3D" id="3.90.76.10">
    <property type="entry name" value="Dipeptide-binding Protein, Domain 1"/>
    <property type="match status" value="1"/>
</dbReference>